<dbReference type="PANTHER" id="PTHR11075:SF54">
    <property type="entry name" value="LARGE RIBOSOMAL SUBUNIT PROTEIN ML62"/>
    <property type="match status" value="1"/>
</dbReference>
<dbReference type="InterPro" id="IPR052104">
    <property type="entry name" value="Mito_Release_Factor_mL62"/>
</dbReference>
<feature type="region of interest" description="Disordered" evidence="1">
    <location>
        <begin position="171"/>
        <end position="217"/>
    </location>
</feature>
<dbReference type="Pfam" id="PF00472">
    <property type="entry name" value="RF-1"/>
    <property type="match status" value="1"/>
</dbReference>
<dbReference type="AlphaFoldDB" id="A0A6A6P6B6"/>
<dbReference type="GO" id="GO:0005762">
    <property type="term" value="C:mitochondrial large ribosomal subunit"/>
    <property type="evidence" value="ECO:0007669"/>
    <property type="project" value="TreeGrafter"/>
</dbReference>
<proteinExistence type="predicted"/>
<organism evidence="3 4">
    <name type="scientific">Lineolata rhizophorae</name>
    <dbReference type="NCBI Taxonomy" id="578093"/>
    <lineage>
        <taxon>Eukaryota</taxon>
        <taxon>Fungi</taxon>
        <taxon>Dikarya</taxon>
        <taxon>Ascomycota</taxon>
        <taxon>Pezizomycotina</taxon>
        <taxon>Dothideomycetes</taxon>
        <taxon>Dothideomycetes incertae sedis</taxon>
        <taxon>Lineolatales</taxon>
        <taxon>Lineolataceae</taxon>
        <taxon>Lineolata</taxon>
    </lineage>
</organism>
<protein>
    <recommendedName>
        <fullName evidence="2">Prokaryotic-type class I peptide chain release factors domain-containing protein</fullName>
    </recommendedName>
</protein>
<dbReference type="Gene3D" id="3.30.160.20">
    <property type="match status" value="1"/>
</dbReference>
<dbReference type="PANTHER" id="PTHR11075">
    <property type="entry name" value="PEPTIDE CHAIN RELEASE FACTOR"/>
    <property type="match status" value="1"/>
</dbReference>
<sequence length="217" mass="24587">MLPLRVARSSPGGSASAVLRALRHVSSRVSRVQAGEDELAQARQWLAKFGKDTIPQSICEVSYSRSSGPGGQNVNKVNSKATMRVKLDDLQTHVPRLIIPTLQSSRFFAKRSDCLVFQADEERNATENAATCFRRLKQAISEAAKMVIPGETSAEQKERVKRLYVLVTHAPETPSNRRPGISPRKVERRRRRRPTRRRRVTARNHSEKIRPLRWPFA</sequence>
<dbReference type="GO" id="GO:0070126">
    <property type="term" value="P:mitochondrial translational termination"/>
    <property type="evidence" value="ECO:0007669"/>
    <property type="project" value="TreeGrafter"/>
</dbReference>
<evidence type="ECO:0000256" key="1">
    <source>
        <dbReference type="SAM" id="MobiDB-lite"/>
    </source>
</evidence>
<accession>A0A6A6P6B6</accession>
<evidence type="ECO:0000313" key="4">
    <source>
        <dbReference type="Proteomes" id="UP000799766"/>
    </source>
</evidence>
<gene>
    <name evidence="3" type="ORF">BDY21DRAFT_282129</name>
</gene>
<dbReference type="GO" id="GO:0016150">
    <property type="term" value="F:translation release factor activity, codon nonspecific"/>
    <property type="evidence" value="ECO:0007669"/>
    <property type="project" value="TreeGrafter"/>
</dbReference>
<keyword evidence="4" id="KW-1185">Reference proteome</keyword>
<dbReference type="GO" id="GO:0004045">
    <property type="term" value="F:peptidyl-tRNA hydrolase activity"/>
    <property type="evidence" value="ECO:0007669"/>
    <property type="project" value="TreeGrafter"/>
</dbReference>
<dbReference type="SUPFAM" id="SSF110916">
    <property type="entry name" value="Peptidyl-tRNA hydrolase domain-like"/>
    <property type="match status" value="1"/>
</dbReference>
<evidence type="ECO:0000259" key="2">
    <source>
        <dbReference type="Pfam" id="PF00472"/>
    </source>
</evidence>
<dbReference type="InterPro" id="IPR000352">
    <property type="entry name" value="Pep_chain_release_fac_I"/>
</dbReference>
<dbReference type="Proteomes" id="UP000799766">
    <property type="component" value="Unassembled WGS sequence"/>
</dbReference>
<feature type="domain" description="Prokaryotic-type class I peptide chain release factors" evidence="2">
    <location>
        <begin position="53"/>
        <end position="160"/>
    </location>
</feature>
<dbReference type="OrthoDB" id="270639at2759"/>
<feature type="compositionally biased region" description="Basic residues" evidence="1">
    <location>
        <begin position="186"/>
        <end position="202"/>
    </location>
</feature>
<name>A0A6A6P6B6_9PEZI</name>
<reference evidence="3" key="1">
    <citation type="journal article" date="2020" name="Stud. Mycol.">
        <title>101 Dothideomycetes genomes: a test case for predicting lifestyles and emergence of pathogens.</title>
        <authorList>
            <person name="Haridas S."/>
            <person name="Albert R."/>
            <person name="Binder M."/>
            <person name="Bloem J."/>
            <person name="Labutti K."/>
            <person name="Salamov A."/>
            <person name="Andreopoulos B."/>
            <person name="Baker S."/>
            <person name="Barry K."/>
            <person name="Bills G."/>
            <person name="Bluhm B."/>
            <person name="Cannon C."/>
            <person name="Castanera R."/>
            <person name="Culley D."/>
            <person name="Daum C."/>
            <person name="Ezra D."/>
            <person name="Gonzalez J."/>
            <person name="Henrissat B."/>
            <person name="Kuo A."/>
            <person name="Liang C."/>
            <person name="Lipzen A."/>
            <person name="Lutzoni F."/>
            <person name="Magnuson J."/>
            <person name="Mondo S."/>
            <person name="Nolan M."/>
            <person name="Ohm R."/>
            <person name="Pangilinan J."/>
            <person name="Park H.-J."/>
            <person name="Ramirez L."/>
            <person name="Alfaro M."/>
            <person name="Sun H."/>
            <person name="Tritt A."/>
            <person name="Yoshinaga Y."/>
            <person name="Zwiers L.-H."/>
            <person name="Turgeon B."/>
            <person name="Goodwin S."/>
            <person name="Spatafora J."/>
            <person name="Crous P."/>
            <person name="Grigoriev I."/>
        </authorList>
    </citation>
    <scope>NUCLEOTIDE SEQUENCE</scope>
    <source>
        <strain evidence="3">ATCC 16933</strain>
    </source>
</reference>
<evidence type="ECO:0000313" key="3">
    <source>
        <dbReference type="EMBL" id="KAF2459531.1"/>
    </source>
</evidence>
<dbReference type="EMBL" id="MU001675">
    <property type="protein sequence ID" value="KAF2459531.1"/>
    <property type="molecule type" value="Genomic_DNA"/>
</dbReference>